<dbReference type="EMBL" id="LR743504">
    <property type="protein sequence ID" value="CAA2101926.1"/>
    <property type="molecule type" value="Genomic_DNA"/>
</dbReference>
<organism evidence="4">
    <name type="scientific">Methylobacterium bullatum</name>
    <dbReference type="NCBI Taxonomy" id="570505"/>
    <lineage>
        <taxon>Bacteria</taxon>
        <taxon>Pseudomonadati</taxon>
        <taxon>Pseudomonadota</taxon>
        <taxon>Alphaproteobacteria</taxon>
        <taxon>Hyphomicrobiales</taxon>
        <taxon>Methylobacteriaceae</taxon>
        <taxon>Methylobacterium</taxon>
    </lineage>
</organism>
<keyword evidence="1 2" id="KW-0597">Phosphoprotein</keyword>
<evidence type="ECO:0000259" key="3">
    <source>
        <dbReference type="PROSITE" id="PS50110"/>
    </source>
</evidence>
<sequence length="141" mass="15016">MDRTIRSTDGAAALAQIDGPVALVVEDDAAVRDLATAILEETDLDVIACDSAEAAIGVLERKGLNVALLFADVRLGGAMDGIALARTVERRWPDVRMVLTSGYDERSTGRLPEQAVYMQKPWRALDVLVEAEHASAAVGIA</sequence>
<protein>
    <submittedName>
        <fullName evidence="4">Blue-light-activated protein</fullName>
    </submittedName>
</protein>
<gene>
    <name evidence="4" type="ORF">MBUL_01425</name>
</gene>
<accession>A0A679J206</accession>
<dbReference type="PROSITE" id="PS50110">
    <property type="entry name" value="RESPONSE_REGULATORY"/>
    <property type="match status" value="1"/>
</dbReference>
<feature type="modified residue" description="4-aspartylphosphate" evidence="2">
    <location>
        <position position="72"/>
    </location>
</feature>
<name>A0A679J206_9HYPH</name>
<proteinExistence type="predicted"/>
<dbReference type="Pfam" id="PF00072">
    <property type="entry name" value="Response_reg"/>
    <property type="match status" value="1"/>
</dbReference>
<dbReference type="AlphaFoldDB" id="A0A679J206"/>
<dbReference type="GO" id="GO:0000160">
    <property type="term" value="P:phosphorelay signal transduction system"/>
    <property type="evidence" value="ECO:0007669"/>
    <property type="project" value="InterPro"/>
</dbReference>
<dbReference type="InterPro" id="IPR050595">
    <property type="entry name" value="Bact_response_regulator"/>
</dbReference>
<dbReference type="Gene3D" id="3.40.50.2300">
    <property type="match status" value="1"/>
</dbReference>
<reference evidence="4" key="1">
    <citation type="submission" date="2019-12" db="EMBL/GenBank/DDBJ databases">
        <authorList>
            <person name="Cremers G."/>
        </authorList>
    </citation>
    <scope>NUCLEOTIDE SEQUENCE</scope>
    <source>
        <strain evidence="4">Mbul1</strain>
    </source>
</reference>
<dbReference type="SMART" id="SM00448">
    <property type="entry name" value="REC"/>
    <property type="match status" value="1"/>
</dbReference>
<dbReference type="SUPFAM" id="SSF52172">
    <property type="entry name" value="CheY-like"/>
    <property type="match status" value="1"/>
</dbReference>
<dbReference type="PANTHER" id="PTHR44591:SF21">
    <property type="entry name" value="TWO-COMPONENT RESPONSE REGULATOR"/>
    <property type="match status" value="1"/>
</dbReference>
<evidence type="ECO:0000256" key="1">
    <source>
        <dbReference type="ARBA" id="ARBA00022553"/>
    </source>
</evidence>
<feature type="domain" description="Response regulatory" evidence="3">
    <location>
        <begin position="21"/>
        <end position="135"/>
    </location>
</feature>
<evidence type="ECO:0000256" key="2">
    <source>
        <dbReference type="PROSITE-ProRule" id="PRU00169"/>
    </source>
</evidence>
<dbReference type="InterPro" id="IPR001789">
    <property type="entry name" value="Sig_transdc_resp-reg_receiver"/>
</dbReference>
<dbReference type="PANTHER" id="PTHR44591">
    <property type="entry name" value="STRESS RESPONSE REGULATOR PROTEIN 1"/>
    <property type="match status" value="1"/>
</dbReference>
<dbReference type="InterPro" id="IPR011006">
    <property type="entry name" value="CheY-like_superfamily"/>
</dbReference>
<evidence type="ECO:0000313" key="4">
    <source>
        <dbReference type="EMBL" id="CAA2101926.1"/>
    </source>
</evidence>